<dbReference type="EMBL" id="CAXAQS010000214">
    <property type="protein sequence ID" value="CAK9250653.1"/>
    <property type="molecule type" value="Genomic_DNA"/>
</dbReference>
<dbReference type="Pfam" id="PF02954">
    <property type="entry name" value="HTH_8"/>
    <property type="match status" value="1"/>
</dbReference>
<dbReference type="Gene3D" id="1.10.10.60">
    <property type="entry name" value="Homeodomain-like"/>
    <property type="match status" value="1"/>
</dbReference>
<accession>A0ABP0V890</accession>
<feature type="domain" description="DNA binding HTH" evidence="2">
    <location>
        <begin position="15"/>
        <end position="56"/>
    </location>
</feature>
<feature type="compositionally biased region" description="Polar residues" evidence="1">
    <location>
        <begin position="130"/>
        <end position="149"/>
    </location>
</feature>
<gene>
    <name evidence="3" type="ORF">CSSPJE1EN1_LOCUS26031</name>
</gene>
<comment type="caution">
    <text evidence="3">The sequence shown here is derived from an EMBL/GenBank/DDBJ whole genome shotgun (WGS) entry which is preliminary data.</text>
</comment>
<evidence type="ECO:0000256" key="1">
    <source>
        <dbReference type="SAM" id="MobiDB-lite"/>
    </source>
</evidence>
<dbReference type="InterPro" id="IPR002197">
    <property type="entry name" value="HTH_Fis"/>
</dbReference>
<dbReference type="SUPFAM" id="SSF46689">
    <property type="entry name" value="Homeodomain-like"/>
    <property type="match status" value="1"/>
</dbReference>
<feature type="region of interest" description="Disordered" evidence="1">
    <location>
        <begin position="121"/>
        <end position="158"/>
    </location>
</feature>
<feature type="region of interest" description="Disordered" evidence="1">
    <location>
        <begin position="60"/>
        <end position="82"/>
    </location>
</feature>
<dbReference type="Proteomes" id="UP001497444">
    <property type="component" value="Unassembled WGS sequence"/>
</dbReference>
<evidence type="ECO:0000259" key="2">
    <source>
        <dbReference type="Pfam" id="PF02954"/>
    </source>
</evidence>
<evidence type="ECO:0000313" key="3">
    <source>
        <dbReference type="EMBL" id="CAK9250653.1"/>
    </source>
</evidence>
<keyword evidence="4" id="KW-1185">Reference proteome</keyword>
<sequence>MQGNNININWVPGITLEEMEKQCILSAFRFYRENKTQTAGALGIAIRTLDSKLEKYQEDFNAEERRSASEADERQRTLDRLRGVEFTTSNSVGHIYQPTKQNAEASEVAIQAAAGVHAQSPAKIAAQHEMSMSQRQEVQSVLQGQTQPVGNKRAGKRL</sequence>
<protein>
    <recommendedName>
        <fullName evidence="2">DNA binding HTH domain-containing protein</fullName>
    </recommendedName>
</protein>
<proteinExistence type="predicted"/>
<evidence type="ECO:0000313" key="4">
    <source>
        <dbReference type="Proteomes" id="UP001497444"/>
    </source>
</evidence>
<name>A0ABP0V890_9BRYO</name>
<reference evidence="3" key="1">
    <citation type="submission" date="2024-02" db="EMBL/GenBank/DDBJ databases">
        <authorList>
            <consortium name="ELIXIR-Norway"/>
            <consortium name="Elixir Norway"/>
        </authorList>
    </citation>
    <scope>NUCLEOTIDE SEQUENCE</scope>
</reference>
<dbReference type="InterPro" id="IPR009057">
    <property type="entry name" value="Homeodomain-like_sf"/>
</dbReference>
<organism evidence="3 4">
    <name type="scientific">Sphagnum jensenii</name>
    <dbReference type="NCBI Taxonomy" id="128206"/>
    <lineage>
        <taxon>Eukaryota</taxon>
        <taxon>Viridiplantae</taxon>
        <taxon>Streptophyta</taxon>
        <taxon>Embryophyta</taxon>
        <taxon>Bryophyta</taxon>
        <taxon>Sphagnophytina</taxon>
        <taxon>Sphagnopsida</taxon>
        <taxon>Sphagnales</taxon>
        <taxon>Sphagnaceae</taxon>
        <taxon>Sphagnum</taxon>
    </lineage>
</organism>